<keyword evidence="2" id="KW-1185">Reference proteome</keyword>
<protein>
    <submittedName>
        <fullName evidence="1">Uncharacterized protein</fullName>
    </submittedName>
</protein>
<reference evidence="2" key="1">
    <citation type="submission" date="2015-03" db="EMBL/GenBank/DDBJ databases">
        <authorList>
            <person name="Nijsse Bart"/>
        </authorList>
    </citation>
    <scope>NUCLEOTIDE SEQUENCE [LARGE SCALE GENOMIC DNA]</scope>
</reference>
<organism evidence="1 2">
    <name type="scientific">Sporomusa ovata</name>
    <dbReference type="NCBI Taxonomy" id="2378"/>
    <lineage>
        <taxon>Bacteria</taxon>
        <taxon>Bacillati</taxon>
        <taxon>Bacillota</taxon>
        <taxon>Negativicutes</taxon>
        <taxon>Selenomonadales</taxon>
        <taxon>Sporomusaceae</taxon>
        <taxon>Sporomusa</taxon>
    </lineage>
</organism>
<name>A0A0U1KY30_9FIRM</name>
<dbReference type="EMBL" id="CTRP01000005">
    <property type="protein sequence ID" value="CQR71574.1"/>
    <property type="molecule type" value="Genomic_DNA"/>
</dbReference>
<evidence type="ECO:0000313" key="1">
    <source>
        <dbReference type="EMBL" id="CQR71574.1"/>
    </source>
</evidence>
<dbReference type="Proteomes" id="UP000049855">
    <property type="component" value="Unassembled WGS sequence"/>
</dbReference>
<sequence length="93" mass="10173">MRKVIRRIVVSLLLSILIMLYPSSVLATDFSFNIAIVRQEGATCGELWLNNTLVWRLALLSDGAKPVSDNGNGANTTLVIPDIVNGMFVVKVE</sequence>
<dbReference type="RefSeq" id="WP_021168661.1">
    <property type="nucleotide sequence ID" value="NZ_CTRP01000005.1"/>
</dbReference>
<evidence type="ECO:0000313" key="2">
    <source>
        <dbReference type="Proteomes" id="UP000049855"/>
    </source>
</evidence>
<accession>A0A0U1KY30</accession>
<proteinExistence type="predicted"/>
<dbReference type="AlphaFoldDB" id="A0A0U1KY30"/>
<gene>
    <name evidence="1" type="ORF">SpAn4DRAFT_3440</name>
</gene>